<name>A0A9P6WSU6_RHIOR</name>
<protein>
    <submittedName>
        <fullName evidence="1">Uncharacterized protein</fullName>
    </submittedName>
</protein>
<sequence>MVLRLQARTHRGVDAVAALHAIPAHGAIGVGCQRTGSSGRRHAPAPAAGIRAVGATCGRAMAAASTRQAFRGGPRDVCGMSGGGG</sequence>
<gene>
    <name evidence="1" type="ORF">G6F64_015053</name>
</gene>
<evidence type="ECO:0000313" key="1">
    <source>
        <dbReference type="EMBL" id="KAG1274735.1"/>
    </source>
</evidence>
<evidence type="ECO:0000313" key="2">
    <source>
        <dbReference type="Proteomes" id="UP000716291"/>
    </source>
</evidence>
<dbReference type="PROSITE" id="PS51257">
    <property type="entry name" value="PROKAR_LIPOPROTEIN"/>
    <property type="match status" value="1"/>
</dbReference>
<dbReference type="Proteomes" id="UP000716291">
    <property type="component" value="Unassembled WGS sequence"/>
</dbReference>
<dbReference type="EMBL" id="JAANQT010010916">
    <property type="protein sequence ID" value="KAG1274735.1"/>
    <property type="molecule type" value="Genomic_DNA"/>
</dbReference>
<accession>A0A9P6WSU6</accession>
<dbReference type="AlphaFoldDB" id="A0A9P6WSU6"/>
<reference evidence="1" key="1">
    <citation type="journal article" date="2020" name="Microb. Genom.">
        <title>Genetic diversity of clinical and environmental Mucorales isolates obtained from an investigation of mucormycosis cases among solid organ transplant recipients.</title>
        <authorList>
            <person name="Nguyen M.H."/>
            <person name="Kaul D."/>
            <person name="Muto C."/>
            <person name="Cheng S.J."/>
            <person name="Richter R.A."/>
            <person name="Bruno V.M."/>
            <person name="Liu G."/>
            <person name="Beyhan S."/>
            <person name="Sundermann A.J."/>
            <person name="Mounaud S."/>
            <person name="Pasculle A.W."/>
            <person name="Nierman W.C."/>
            <person name="Driscoll E."/>
            <person name="Cumbie R."/>
            <person name="Clancy C.J."/>
            <person name="Dupont C.L."/>
        </authorList>
    </citation>
    <scope>NUCLEOTIDE SEQUENCE</scope>
    <source>
        <strain evidence="1">GL11</strain>
    </source>
</reference>
<proteinExistence type="predicted"/>
<organism evidence="1 2">
    <name type="scientific">Rhizopus oryzae</name>
    <name type="common">Mucormycosis agent</name>
    <name type="synonym">Rhizopus arrhizus var. delemar</name>
    <dbReference type="NCBI Taxonomy" id="64495"/>
    <lineage>
        <taxon>Eukaryota</taxon>
        <taxon>Fungi</taxon>
        <taxon>Fungi incertae sedis</taxon>
        <taxon>Mucoromycota</taxon>
        <taxon>Mucoromycotina</taxon>
        <taxon>Mucoromycetes</taxon>
        <taxon>Mucorales</taxon>
        <taxon>Mucorineae</taxon>
        <taxon>Rhizopodaceae</taxon>
        <taxon>Rhizopus</taxon>
    </lineage>
</organism>
<comment type="caution">
    <text evidence="1">The sequence shown here is derived from an EMBL/GenBank/DDBJ whole genome shotgun (WGS) entry which is preliminary data.</text>
</comment>
<keyword evidence="2" id="KW-1185">Reference proteome</keyword>